<dbReference type="EMBL" id="JBGFUD010000641">
    <property type="protein sequence ID" value="MFH4974951.1"/>
    <property type="molecule type" value="Genomic_DNA"/>
</dbReference>
<evidence type="ECO:0000256" key="5">
    <source>
        <dbReference type="ARBA" id="ARBA00023136"/>
    </source>
</evidence>
<protein>
    <recommendedName>
        <fullName evidence="9">Plasma membrane proteolipid 3</fullName>
    </recommendedName>
</protein>
<feature type="transmembrane region" description="Helical" evidence="6">
    <location>
        <begin position="7"/>
        <end position="23"/>
    </location>
</feature>
<evidence type="ECO:0000256" key="6">
    <source>
        <dbReference type="SAM" id="Phobius"/>
    </source>
</evidence>
<sequence>MCTCEQCCELLFIILLPPVAVLMRRGCDIHFCVNILLTLLGYIPGMLHAIYVCFYFEQ</sequence>
<proteinExistence type="inferred from homology"/>
<dbReference type="GO" id="GO:0016020">
    <property type="term" value="C:membrane"/>
    <property type="evidence" value="ECO:0007669"/>
    <property type="project" value="UniProtKB-SubCell"/>
</dbReference>
<keyword evidence="5 6" id="KW-0472">Membrane</keyword>
<evidence type="ECO:0000256" key="3">
    <source>
        <dbReference type="ARBA" id="ARBA00022692"/>
    </source>
</evidence>
<evidence type="ECO:0008006" key="9">
    <source>
        <dbReference type="Google" id="ProtNLM"/>
    </source>
</evidence>
<evidence type="ECO:0000313" key="7">
    <source>
        <dbReference type="EMBL" id="MFH4974951.1"/>
    </source>
</evidence>
<evidence type="ECO:0000256" key="4">
    <source>
        <dbReference type="ARBA" id="ARBA00022989"/>
    </source>
</evidence>
<dbReference type="PANTHER" id="PTHR21659">
    <property type="entry name" value="HYDROPHOBIC PROTEIN RCI2 LOW TEMPERATURE AND SALT RESPONSIVE PROTEIN LTI6 -RELATED"/>
    <property type="match status" value="1"/>
</dbReference>
<evidence type="ECO:0000313" key="8">
    <source>
        <dbReference type="Proteomes" id="UP001608902"/>
    </source>
</evidence>
<accession>A0ABD6EC37</accession>
<evidence type="ECO:0000256" key="2">
    <source>
        <dbReference type="ARBA" id="ARBA00009530"/>
    </source>
</evidence>
<dbReference type="Proteomes" id="UP001608902">
    <property type="component" value="Unassembled WGS sequence"/>
</dbReference>
<comment type="similarity">
    <text evidence="2">Belongs to the UPF0057 (PMP3) family.</text>
</comment>
<comment type="subcellular location">
    <subcellularLocation>
        <location evidence="1">Membrane</location>
    </subcellularLocation>
</comment>
<evidence type="ECO:0000256" key="1">
    <source>
        <dbReference type="ARBA" id="ARBA00004370"/>
    </source>
</evidence>
<reference evidence="7 8" key="1">
    <citation type="submission" date="2024-08" db="EMBL/GenBank/DDBJ databases">
        <title>Gnathostoma spinigerum genome.</title>
        <authorList>
            <person name="Gonzalez-Bertolin B."/>
            <person name="Monzon S."/>
            <person name="Zaballos A."/>
            <person name="Jimenez P."/>
            <person name="Dekumyoy P."/>
            <person name="Varona S."/>
            <person name="Cuesta I."/>
            <person name="Sumanam S."/>
            <person name="Adisakwattana P."/>
            <person name="Gasser R.B."/>
            <person name="Hernandez-Gonzalez A."/>
            <person name="Young N.D."/>
            <person name="Perteguer M.J."/>
        </authorList>
    </citation>
    <scope>NUCLEOTIDE SEQUENCE [LARGE SCALE GENOMIC DNA]</scope>
    <source>
        <strain evidence="7">AL3</strain>
        <tissue evidence="7">Liver</tissue>
    </source>
</reference>
<name>A0ABD6EC37_9BILA</name>
<comment type="caution">
    <text evidence="7">The sequence shown here is derived from an EMBL/GenBank/DDBJ whole genome shotgun (WGS) entry which is preliminary data.</text>
</comment>
<keyword evidence="4 6" id="KW-1133">Transmembrane helix</keyword>
<feature type="transmembrane region" description="Helical" evidence="6">
    <location>
        <begin position="35"/>
        <end position="56"/>
    </location>
</feature>
<dbReference type="AlphaFoldDB" id="A0ABD6EC37"/>
<dbReference type="PANTHER" id="PTHR21659:SF42">
    <property type="entry name" value="UPF0057 MEMBRANE PROTEIN ZK632.10-RELATED"/>
    <property type="match status" value="1"/>
</dbReference>
<keyword evidence="8" id="KW-1185">Reference proteome</keyword>
<dbReference type="Pfam" id="PF01679">
    <property type="entry name" value="Pmp3"/>
    <property type="match status" value="1"/>
</dbReference>
<organism evidence="7 8">
    <name type="scientific">Gnathostoma spinigerum</name>
    <dbReference type="NCBI Taxonomy" id="75299"/>
    <lineage>
        <taxon>Eukaryota</taxon>
        <taxon>Metazoa</taxon>
        <taxon>Ecdysozoa</taxon>
        <taxon>Nematoda</taxon>
        <taxon>Chromadorea</taxon>
        <taxon>Rhabditida</taxon>
        <taxon>Spirurina</taxon>
        <taxon>Gnathostomatomorpha</taxon>
        <taxon>Gnathostomatoidea</taxon>
        <taxon>Gnathostomatidae</taxon>
        <taxon>Gnathostoma</taxon>
    </lineage>
</organism>
<keyword evidence="3 6" id="KW-0812">Transmembrane</keyword>
<gene>
    <name evidence="7" type="ORF">AB6A40_001660</name>
</gene>
<dbReference type="InterPro" id="IPR000612">
    <property type="entry name" value="PMP3"/>
</dbReference>